<dbReference type="InterPro" id="IPR045851">
    <property type="entry name" value="AMP-bd_C_sf"/>
</dbReference>
<dbReference type="PANTHER" id="PTHR45527:SF1">
    <property type="entry name" value="FATTY ACID SYNTHASE"/>
    <property type="match status" value="1"/>
</dbReference>
<dbReference type="Proteomes" id="UP001595997">
    <property type="component" value="Unassembled WGS sequence"/>
</dbReference>
<evidence type="ECO:0000313" key="7">
    <source>
        <dbReference type="EMBL" id="MFC4497753.1"/>
    </source>
</evidence>
<feature type="compositionally biased region" description="Polar residues" evidence="5">
    <location>
        <begin position="97"/>
        <end position="106"/>
    </location>
</feature>
<dbReference type="InterPro" id="IPR020845">
    <property type="entry name" value="AMP-binding_CS"/>
</dbReference>
<dbReference type="Pfam" id="PF00296">
    <property type="entry name" value="Bac_luciferase"/>
    <property type="match status" value="1"/>
</dbReference>
<accession>A0ABV9ACY1</accession>
<dbReference type="Gene3D" id="3.30.300.30">
    <property type="match status" value="1"/>
</dbReference>
<dbReference type="Pfam" id="PF00668">
    <property type="entry name" value="Condensation"/>
    <property type="match status" value="1"/>
</dbReference>
<evidence type="ECO:0000256" key="4">
    <source>
        <dbReference type="ARBA" id="ARBA00022898"/>
    </source>
</evidence>
<evidence type="ECO:0000256" key="3">
    <source>
        <dbReference type="ARBA" id="ARBA00022553"/>
    </source>
</evidence>
<feature type="region of interest" description="Disordered" evidence="5">
    <location>
        <begin position="1570"/>
        <end position="1593"/>
    </location>
</feature>
<keyword evidence="3" id="KW-0597">Phosphoprotein</keyword>
<dbReference type="SUPFAM" id="SSF53383">
    <property type="entry name" value="PLP-dependent transferases"/>
    <property type="match status" value="1"/>
</dbReference>
<reference evidence="8" key="1">
    <citation type="journal article" date="2019" name="Int. J. Syst. Evol. Microbiol.">
        <title>The Global Catalogue of Microorganisms (GCM) 10K type strain sequencing project: providing services to taxonomists for standard genome sequencing and annotation.</title>
        <authorList>
            <consortium name="The Broad Institute Genomics Platform"/>
            <consortium name="The Broad Institute Genome Sequencing Center for Infectious Disease"/>
            <person name="Wu L."/>
            <person name="Ma J."/>
        </authorList>
    </citation>
    <scope>NUCLEOTIDE SEQUENCE [LARGE SCALE GENOMIC DNA]</scope>
    <source>
        <strain evidence="8">CGMCC 4.7357</strain>
    </source>
</reference>
<keyword evidence="8" id="KW-1185">Reference proteome</keyword>
<dbReference type="InterPro" id="IPR000873">
    <property type="entry name" value="AMP-dep_synth/lig_dom"/>
</dbReference>
<feature type="compositionally biased region" description="Low complexity" evidence="5">
    <location>
        <begin position="1570"/>
        <end position="1579"/>
    </location>
</feature>
<dbReference type="InterPro" id="IPR010071">
    <property type="entry name" value="AA_adenyl_dom"/>
</dbReference>
<dbReference type="CDD" id="cd05930">
    <property type="entry name" value="A_NRPS"/>
    <property type="match status" value="1"/>
</dbReference>
<organism evidence="7 8">
    <name type="scientific">Streptomyces ovatisporus</name>
    <dbReference type="NCBI Taxonomy" id="1128682"/>
    <lineage>
        <taxon>Bacteria</taxon>
        <taxon>Bacillati</taxon>
        <taxon>Actinomycetota</taxon>
        <taxon>Actinomycetes</taxon>
        <taxon>Kitasatosporales</taxon>
        <taxon>Streptomycetaceae</taxon>
        <taxon>Streptomyces</taxon>
    </lineage>
</organism>
<dbReference type="InterPro" id="IPR015422">
    <property type="entry name" value="PyrdxlP-dep_Trfase_small"/>
</dbReference>
<evidence type="ECO:0000259" key="6">
    <source>
        <dbReference type="PROSITE" id="PS50075"/>
    </source>
</evidence>
<dbReference type="PROSITE" id="PS00455">
    <property type="entry name" value="AMP_BINDING"/>
    <property type="match status" value="1"/>
</dbReference>
<comment type="caution">
    <text evidence="7">The sequence shown here is derived from an EMBL/GenBank/DDBJ whole genome shotgun (WGS) entry which is preliminary data.</text>
</comment>
<dbReference type="InterPro" id="IPR011251">
    <property type="entry name" value="Luciferase-like_dom"/>
</dbReference>
<evidence type="ECO:0000256" key="1">
    <source>
        <dbReference type="ARBA" id="ARBA00001957"/>
    </source>
</evidence>
<dbReference type="PANTHER" id="PTHR45527">
    <property type="entry name" value="NONRIBOSOMAL PEPTIDE SYNTHETASE"/>
    <property type="match status" value="1"/>
</dbReference>
<keyword evidence="4" id="KW-0663">Pyridoxal phosphate</keyword>
<keyword evidence="2" id="KW-0596">Phosphopantetheine</keyword>
<dbReference type="InterPro" id="IPR024011">
    <property type="entry name" value="Biosynth_lucif-like_mOase_dom"/>
</dbReference>
<feature type="region of interest" description="Disordered" evidence="5">
    <location>
        <begin position="1752"/>
        <end position="1772"/>
    </location>
</feature>
<dbReference type="InterPro" id="IPR015421">
    <property type="entry name" value="PyrdxlP-dep_Trfase_major"/>
</dbReference>
<dbReference type="NCBIfam" id="TIGR04020">
    <property type="entry name" value="seco_metab_LLM"/>
    <property type="match status" value="1"/>
</dbReference>
<dbReference type="Gene3D" id="3.40.640.10">
    <property type="entry name" value="Type I PLP-dependent aspartate aminotransferase-like (Major domain)"/>
    <property type="match status" value="1"/>
</dbReference>
<feature type="compositionally biased region" description="Low complexity" evidence="5">
    <location>
        <begin position="975"/>
        <end position="985"/>
    </location>
</feature>
<dbReference type="InterPro" id="IPR006162">
    <property type="entry name" value="Ppantetheine_attach_site"/>
</dbReference>
<dbReference type="SUPFAM" id="SSF52777">
    <property type="entry name" value="CoA-dependent acyltransferases"/>
    <property type="match status" value="2"/>
</dbReference>
<evidence type="ECO:0000256" key="5">
    <source>
        <dbReference type="SAM" id="MobiDB-lite"/>
    </source>
</evidence>
<dbReference type="NCBIfam" id="TIGR01733">
    <property type="entry name" value="AA-adenyl-dom"/>
    <property type="match status" value="1"/>
</dbReference>
<feature type="compositionally biased region" description="Pro residues" evidence="5">
    <location>
        <begin position="63"/>
        <end position="72"/>
    </location>
</feature>
<dbReference type="InterPro" id="IPR009081">
    <property type="entry name" value="PP-bd_ACP"/>
</dbReference>
<evidence type="ECO:0000313" key="8">
    <source>
        <dbReference type="Proteomes" id="UP001595997"/>
    </source>
</evidence>
<dbReference type="SUPFAM" id="SSF51679">
    <property type="entry name" value="Bacterial luciferase-like"/>
    <property type="match status" value="1"/>
</dbReference>
<dbReference type="InterPro" id="IPR001242">
    <property type="entry name" value="Condensation_dom"/>
</dbReference>
<dbReference type="Gene3D" id="3.20.20.30">
    <property type="entry name" value="Luciferase-like domain"/>
    <property type="match status" value="1"/>
</dbReference>
<feature type="region of interest" description="Disordered" evidence="5">
    <location>
        <begin position="1943"/>
        <end position="1965"/>
    </location>
</feature>
<dbReference type="SUPFAM" id="SSF47336">
    <property type="entry name" value="ACP-like"/>
    <property type="match status" value="1"/>
</dbReference>
<dbReference type="Pfam" id="PF00501">
    <property type="entry name" value="AMP-binding"/>
    <property type="match status" value="1"/>
</dbReference>
<dbReference type="InterPro" id="IPR005814">
    <property type="entry name" value="Aminotrans_3"/>
</dbReference>
<dbReference type="PROSITE" id="PS50075">
    <property type="entry name" value="CARRIER"/>
    <property type="match status" value="1"/>
</dbReference>
<name>A0ABV9ACY1_9ACTN</name>
<dbReference type="Gene3D" id="3.30.559.10">
    <property type="entry name" value="Chloramphenicol acetyltransferase-like domain"/>
    <property type="match status" value="1"/>
</dbReference>
<feature type="region of interest" description="Disordered" evidence="5">
    <location>
        <begin position="28"/>
        <end position="110"/>
    </location>
</feature>
<dbReference type="Gene3D" id="3.90.1150.10">
    <property type="entry name" value="Aspartate Aminotransferase, domain 1"/>
    <property type="match status" value="1"/>
</dbReference>
<dbReference type="InterPro" id="IPR023213">
    <property type="entry name" value="CAT-like_dom_sf"/>
</dbReference>
<dbReference type="InterPro" id="IPR025110">
    <property type="entry name" value="AMP-bd_C"/>
</dbReference>
<dbReference type="SMART" id="SM00823">
    <property type="entry name" value="PKS_PP"/>
    <property type="match status" value="1"/>
</dbReference>
<dbReference type="InterPro" id="IPR036736">
    <property type="entry name" value="ACP-like_sf"/>
</dbReference>
<proteinExistence type="predicted"/>
<dbReference type="PROSITE" id="PS00012">
    <property type="entry name" value="PHOSPHOPANTETHEINE"/>
    <property type="match status" value="1"/>
</dbReference>
<feature type="domain" description="Carrier" evidence="6">
    <location>
        <begin position="1962"/>
        <end position="2039"/>
    </location>
</feature>
<dbReference type="Pfam" id="PF13193">
    <property type="entry name" value="AMP-binding_C"/>
    <property type="match status" value="1"/>
</dbReference>
<sequence length="2049" mass="220266">MSASGSADLTQLTALAAKITSQIAQFKGTELEHTGPAAVPPGNGPVERVARAHPEPAASEPAAPEPAAPDPAAPESAAPESRHAGGAQVHGPRVTVSRDSSMTSAVPGSRRHLDDLIERFTARTARSKALARRYRPVLADSRATVGFRNSTKEMLYPLAGQHAKGARLTDVDGNEYVDITMGFGTLLFGHEPDFLTEAVREHLSRGLRLGPRSPETGEAAELLTGMTGMERVAFATSGTEANASAFRLARAATGRSKIVVFHGAYHGHADATLGRSVGRGPDRRTVPLSPGVPTSAMADLIVLDYGAPESLDVIAEHAHEIAAVAVEPVQSRNPSLRPVEFVRELRELTSRTGIVLLFDEMLTGLRPHPRGAQDLYGVVPDLATYGKLLGGGFPVGAVAGRADLMDGVDGGQWQYGDDSHPERETTFFGGTYLQHPLAMTAACAVLRRLSEQDGEVQRGLNFRTGQLTDSLNRFFEDEEFPLRAVRYGSMFRFEHRADLELLYHHLVLRGVYVWEWRNFFLSTAHSDDDVAFVEEAVTDSLRELRGAGFFPRRRAARTPARTNPASPPAKPRPRTAPEVSLYFFGDYPEQESAADAYDTISEAARFADRQGFHALWLPERHFHSFGGVFPNPSVLAAALARETGQIRINAGSVVLPLHDPVRVAEEWSVVDNLSRGRVGLGCAGGWNARDFVFFPERFGAHRDLMYEQVADVRALWSGRGLRRKTGADETDVRIFPRPVQPELPMYTAIVGNPESYEKAGHHDLGVVTNLMGQSPEQLAENIALYRRARAERDLDPDAGRVAVLLHTYLAENHAEARATAYKPLFRYMRSSLSLFGQMTSSLGRRIDLASLSEDDLDALFGRAYDRYCDQRALIGSPQQCLPVVDALREAGVDEVAALLDFGLSPKALLDGLPRLDALRQSLHGGPETAAGEADTVPSVTVARPAASGDAPACGDRHPAGESAADEPSRGSAADEPSGGRPSGGEPADKPSADGISEGAPLSPGQRRIWILEQLLPGRSAYNEPAAIPLDGPLDTDALREALGSLTERHEVLRTVFRTAAGEPVQYVLPHSTPELPVVDCSGSTEAAAVREALAAESERRFDLERGPLFHARLLRLADQRHVLVLSFHHIVVDGVSAGIVTRDLSALYRAAQSGTRADLPELPFTYREISRRQAAAAQTGQAHDEDLAYWKEALRGELPVLDLPADRPRPRRPSARGRSLHRTLAPELVAGLRKSSRSARATLFMTLLSGYAAMLREVSGQEDIVIGTPISDRPEGTHDLVGFFVNTLALRLDLSGSPTFRELLERVRSTTLDAYDHSGTPFDTVVNAVSPPREDTSRTPVFQVMAEYESGPPFLLDLPGVTARPAAVGADKALVDLTVYFSVTGDGVGCRFEYSSDLFDEATVADFAERFERILRAAAADPSVRPAAPRTEGSAEGTARPVEETTVHELFARQVRQDPTRPAVTAPDCSLSYGELDARAERLAGVIRGLPVDSRPPVALWLPRSAGFVVAMLAVLKAGRPCLPLDPALGPQRVADVLTDSGAGIVLTSGDAPALPPLPEGVTVLDPAAAAADGAATSDPADHSGNSASPGGTSQTCCLIYTSGSEGTPKGIELSHRGLVNLVQWHHSRFGTSPDTRSAVVCSQSFDASLLEIWPVLAAGGSVVVAGEEVRLDPKALSRWYEREGITFTMLPTALAEELLALPPGQQPPLRHLVCGGEQLTRRPHADAPYETVNVYGPSEVTVLATAHTVPAAPADGDDRPIPLGHPIDNTRLDVLDSEGRPVPRGTVGELHISGPGVALGYHRDPERTSDRFVPTTGGIRYRTGDLVEWGPEGALVFRGRVDDQVKISGFRVEPAEPDRALRELPGVRNAAVVARRDPQRGHRLVGYVVPEGGGCADEPMYLAELEKQLAARLPHYMVPREWAVLPKLPLNVNGKLDRSALPPGTVPALAPPPPDARGAGASGPDVEATLRKLWADALGADTEHLADDVSFFSVGGDSLSAIRLVGRAGEEFATDYPVVRFFEEPTLRAMTVHLAGEPDSGARVRGEV</sequence>
<dbReference type="InterPro" id="IPR020806">
    <property type="entry name" value="PKS_PP-bd"/>
</dbReference>
<feature type="region of interest" description="Disordered" evidence="5">
    <location>
        <begin position="944"/>
        <end position="1002"/>
    </location>
</feature>
<feature type="compositionally biased region" description="Polar residues" evidence="5">
    <location>
        <begin position="1584"/>
        <end position="1593"/>
    </location>
</feature>
<dbReference type="InterPro" id="IPR036661">
    <property type="entry name" value="Luciferase-like_sf"/>
</dbReference>
<dbReference type="RefSeq" id="WP_386452696.1">
    <property type="nucleotide sequence ID" value="NZ_JBHSFH010000018.1"/>
</dbReference>
<evidence type="ECO:0000256" key="2">
    <source>
        <dbReference type="ARBA" id="ARBA00022450"/>
    </source>
</evidence>
<dbReference type="Gene3D" id="3.30.559.30">
    <property type="entry name" value="Nonribosomal peptide synthetase, condensation domain"/>
    <property type="match status" value="1"/>
</dbReference>
<dbReference type="InterPro" id="IPR042099">
    <property type="entry name" value="ANL_N_sf"/>
</dbReference>
<dbReference type="Pfam" id="PF00202">
    <property type="entry name" value="Aminotran_3"/>
    <property type="match status" value="1"/>
</dbReference>
<dbReference type="CDD" id="cd19531">
    <property type="entry name" value="LCL_NRPS-like"/>
    <property type="match status" value="1"/>
</dbReference>
<protein>
    <submittedName>
        <fullName evidence="7">MupA/Atu3671 family FMN-dependent luciferase-like monooxygenase</fullName>
    </submittedName>
</protein>
<dbReference type="InterPro" id="IPR015424">
    <property type="entry name" value="PyrdxlP-dep_Trfase"/>
</dbReference>
<gene>
    <name evidence="7" type="ORF">ACFPA8_26845</name>
</gene>
<dbReference type="EMBL" id="JBHSFH010000018">
    <property type="protein sequence ID" value="MFC4497753.1"/>
    <property type="molecule type" value="Genomic_DNA"/>
</dbReference>
<dbReference type="Pfam" id="PF00550">
    <property type="entry name" value="PP-binding"/>
    <property type="match status" value="1"/>
</dbReference>
<dbReference type="SUPFAM" id="SSF56801">
    <property type="entry name" value="Acetyl-CoA synthetase-like"/>
    <property type="match status" value="1"/>
</dbReference>
<comment type="cofactor">
    <cofactor evidence="1">
        <name>pantetheine 4'-phosphate</name>
        <dbReference type="ChEBI" id="CHEBI:47942"/>
    </cofactor>
</comment>
<dbReference type="SMART" id="SM01294">
    <property type="entry name" value="PKS_PP_betabranch"/>
    <property type="match status" value="1"/>
</dbReference>
<feature type="region of interest" description="Disordered" evidence="5">
    <location>
        <begin position="555"/>
        <end position="576"/>
    </location>
</feature>
<dbReference type="CDD" id="cd00610">
    <property type="entry name" value="OAT_like"/>
    <property type="match status" value="1"/>
</dbReference>
<dbReference type="Gene3D" id="1.10.1200.10">
    <property type="entry name" value="ACP-like"/>
    <property type="match status" value="1"/>
</dbReference>
<dbReference type="Gene3D" id="3.40.50.12780">
    <property type="entry name" value="N-terminal domain of ligase-like"/>
    <property type="match status" value="1"/>
</dbReference>